<evidence type="ECO:0008006" key="3">
    <source>
        <dbReference type="Google" id="ProtNLM"/>
    </source>
</evidence>
<evidence type="ECO:0000313" key="1">
    <source>
        <dbReference type="EMBL" id="NJP49547.1"/>
    </source>
</evidence>
<dbReference type="EMBL" id="JAATEM010000005">
    <property type="protein sequence ID" value="NJP49547.1"/>
    <property type="molecule type" value="Genomic_DNA"/>
</dbReference>
<dbReference type="Proteomes" id="UP000730591">
    <property type="component" value="Unassembled WGS sequence"/>
</dbReference>
<comment type="caution">
    <text evidence="1">The sequence shown here is derived from an EMBL/GenBank/DDBJ whole genome shotgun (WGS) entry which is preliminary data.</text>
</comment>
<name>A0ABX1A396_9ACTN</name>
<evidence type="ECO:0000313" key="2">
    <source>
        <dbReference type="Proteomes" id="UP000730591"/>
    </source>
</evidence>
<keyword evidence="2" id="KW-1185">Reference proteome</keyword>
<accession>A0ABX1A396</accession>
<sequence>MAPRPPAPEARQGEQVTFEDRVVSQHRLYESLHAREHITDTDSGHDIYLHQPRLVIDTITDTIDATRTPSPTAS</sequence>
<proteinExistence type="predicted"/>
<organism evidence="1 2">
    <name type="scientific">Streptomyces composti</name>
    <dbReference type="NCBI Taxonomy" id="2720025"/>
    <lineage>
        <taxon>Bacteria</taxon>
        <taxon>Bacillati</taxon>
        <taxon>Actinomycetota</taxon>
        <taxon>Actinomycetes</taxon>
        <taxon>Kitasatosporales</taxon>
        <taxon>Streptomycetaceae</taxon>
        <taxon>Streptomyces</taxon>
    </lineage>
</organism>
<gene>
    <name evidence="1" type="ORF">HCJ93_05520</name>
</gene>
<dbReference type="RefSeq" id="WP_167991627.1">
    <property type="nucleotide sequence ID" value="NZ_JAATEM010000005.1"/>
</dbReference>
<reference evidence="1 2" key="1">
    <citation type="submission" date="2020-03" db="EMBL/GenBank/DDBJ databases">
        <title>WGS of actinomycetes isolated from Thailand.</title>
        <authorList>
            <person name="Thawai C."/>
        </authorList>
    </citation>
    <scope>NUCLEOTIDE SEQUENCE [LARGE SCALE GENOMIC DNA]</scope>
    <source>
        <strain evidence="1 2">SBST2-5</strain>
    </source>
</reference>
<protein>
    <recommendedName>
        <fullName evidence="3">Alpha/beta hydrolase</fullName>
    </recommendedName>
</protein>